<dbReference type="OrthoDB" id="4749037at2759"/>
<sequence length="618" mass="69221">MASQKHPKLATKTRTYSFDLASQDAGPDEKRNAIYKTMLKNHEHAIADSEDEGDEGGIPAWVAMRRAHYAKRIDGQGQDLSGQPLGAARPQSYKSVTFRVDPVDKDDRQDTTAKNEQGSKSSKSSGDRTAVAVVNDENGSKSSGDRIPTPTETEYQPSSYQGYENQSIATSSAGPSTREASSSEPPSSYAYTEYYSGSCKVMRGGFALDKENLHPKVMSEPFKAFPPLSNRGYMLTSTGHDPKFAHSVEQAGSTMIPRSAIKAILGNTAPQALSEQEAMPVEDTKVEDDWVDSDGAESEASETGGLRKFYSPYTVFMLCRKCGQRHIPPGSYLSLKERDRCGAYLPDWFPAEDFDFPWGAFTDLNNEIHRLENLERGYTMLPKVWDKVHHEEHPVWKALGHRGGGWWRCRTGLYAPRAEQNCQECHVKYPPETELPNTETMESAMRTLEQLRQLITGHMDRVGQQDKEKGLEMIRETMMRPITFPLPTDFRTFSNQRSNRGNEENDEQQNQGKGEERMILEAMWNHHGPVSTLDLFHIPRQSTSTGTGDNEANEDDDDDDEDMGLKMKSTSRRSRPSPLTFHRQTSSLGANFFSSFISPLQSPGTPTIQEEVFANPED</sequence>
<dbReference type="EMBL" id="JAFJYH010000364">
    <property type="protein sequence ID" value="KAG4412634.1"/>
    <property type="molecule type" value="Genomic_DNA"/>
</dbReference>
<feature type="compositionally biased region" description="Basic residues" evidence="1">
    <location>
        <begin position="1"/>
        <end position="11"/>
    </location>
</feature>
<keyword evidence="3" id="KW-1185">Reference proteome</keyword>
<organism evidence="2 3">
    <name type="scientific">Cadophora malorum</name>
    <dbReference type="NCBI Taxonomy" id="108018"/>
    <lineage>
        <taxon>Eukaryota</taxon>
        <taxon>Fungi</taxon>
        <taxon>Dikarya</taxon>
        <taxon>Ascomycota</taxon>
        <taxon>Pezizomycotina</taxon>
        <taxon>Leotiomycetes</taxon>
        <taxon>Helotiales</taxon>
        <taxon>Ploettnerulaceae</taxon>
        <taxon>Cadophora</taxon>
    </lineage>
</organism>
<feature type="compositionally biased region" description="Basic and acidic residues" evidence="1">
    <location>
        <begin position="101"/>
        <end position="113"/>
    </location>
</feature>
<feature type="compositionally biased region" description="Acidic residues" evidence="1">
    <location>
        <begin position="551"/>
        <end position="562"/>
    </location>
</feature>
<evidence type="ECO:0000313" key="3">
    <source>
        <dbReference type="Proteomes" id="UP000664132"/>
    </source>
</evidence>
<dbReference type="AlphaFoldDB" id="A0A8H7W6H1"/>
<evidence type="ECO:0000313" key="2">
    <source>
        <dbReference type="EMBL" id="KAG4412634.1"/>
    </source>
</evidence>
<feature type="compositionally biased region" description="Low complexity" evidence="1">
    <location>
        <begin position="175"/>
        <end position="188"/>
    </location>
</feature>
<gene>
    <name evidence="2" type="ORF">IFR04_014233</name>
</gene>
<feature type="region of interest" description="Disordered" evidence="1">
    <location>
        <begin position="74"/>
        <end position="188"/>
    </location>
</feature>
<protein>
    <submittedName>
        <fullName evidence="2">Uncharacterized protein</fullName>
    </submittedName>
</protein>
<feature type="region of interest" description="Disordered" evidence="1">
    <location>
        <begin position="1"/>
        <end position="29"/>
    </location>
</feature>
<proteinExistence type="predicted"/>
<dbReference type="Proteomes" id="UP000664132">
    <property type="component" value="Unassembled WGS sequence"/>
</dbReference>
<name>A0A8H7W6H1_9HELO</name>
<reference evidence="2" key="1">
    <citation type="submission" date="2021-02" db="EMBL/GenBank/DDBJ databases">
        <title>Genome sequence Cadophora malorum strain M34.</title>
        <authorList>
            <person name="Stefanovic E."/>
            <person name="Vu D."/>
            <person name="Scully C."/>
            <person name="Dijksterhuis J."/>
            <person name="Roader J."/>
            <person name="Houbraken J."/>
        </authorList>
    </citation>
    <scope>NUCLEOTIDE SEQUENCE</scope>
    <source>
        <strain evidence="2">M34</strain>
    </source>
</reference>
<accession>A0A8H7W6H1</accession>
<feature type="region of interest" description="Disordered" evidence="1">
    <location>
        <begin position="540"/>
        <end position="583"/>
    </location>
</feature>
<feature type="region of interest" description="Disordered" evidence="1">
    <location>
        <begin position="485"/>
        <end position="513"/>
    </location>
</feature>
<comment type="caution">
    <text evidence="2">The sequence shown here is derived from an EMBL/GenBank/DDBJ whole genome shotgun (WGS) entry which is preliminary data.</text>
</comment>
<evidence type="ECO:0000256" key="1">
    <source>
        <dbReference type="SAM" id="MobiDB-lite"/>
    </source>
</evidence>
<feature type="compositionally biased region" description="Polar residues" evidence="1">
    <location>
        <begin position="150"/>
        <end position="174"/>
    </location>
</feature>
<feature type="compositionally biased region" description="Polar residues" evidence="1">
    <location>
        <begin position="114"/>
        <end position="124"/>
    </location>
</feature>